<proteinExistence type="predicted"/>
<dbReference type="Proteomes" id="UP001634394">
    <property type="component" value="Unassembled WGS sequence"/>
</dbReference>
<name>A0ABD3XC35_SINWO</name>
<comment type="caution">
    <text evidence="1">The sequence shown here is derived from an EMBL/GenBank/DDBJ whole genome shotgun (WGS) entry which is preliminary data.</text>
</comment>
<dbReference type="AlphaFoldDB" id="A0ABD3XC35"/>
<protein>
    <submittedName>
        <fullName evidence="1">Uncharacterized protein</fullName>
    </submittedName>
</protein>
<reference evidence="1 2" key="1">
    <citation type="submission" date="2024-11" db="EMBL/GenBank/DDBJ databases">
        <title>Chromosome-level genome assembly of the freshwater bivalve Anodonta woodiana.</title>
        <authorList>
            <person name="Chen X."/>
        </authorList>
    </citation>
    <scope>NUCLEOTIDE SEQUENCE [LARGE SCALE GENOMIC DNA]</scope>
    <source>
        <strain evidence="1">MN2024</strain>
        <tissue evidence="1">Gills</tissue>
    </source>
</reference>
<sequence length="52" mass="6057">QSQQILMDKIAEKDKSTLEEDAATLIRCAKKTQLKSQEMKTEEKKIQLKYSK</sequence>
<dbReference type="EMBL" id="JBJQND010000003">
    <property type="protein sequence ID" value="KAL3882433.1"/>
    <property type="molecule type" value="Genomic_DNA"/>
</dbReference>
<evidence type="ECO:0000313" key="2">
    <source>
        <dbReference type="Proteomes" id="UP001634394"/>
    </source>
</evidence>
<keyword evidence="2" id="KW-1185">Reference proteome</keyword>
<evidence type="ECO:0000313" key="1">
    <source>
        <dbReference type="EMBL" id="KAL3882433.1"/>
    </source>
</evidence>
<accession>A0ABD3XC35</accession>
<gene>
    <name evidence="1" type="ORF">ACJMK2_028772</name>
</gene>
<feature type="non-terminal residue" evidence="1">
    <location>
        <position position="1"/>
    </location>
</feature>
<organism evidence="1 2">
    <name type="scientific">Sinanodonta woodiana</name>
    <name type="common">Chinese pond mussel</name>
    <name type="synonym">Anodonta woodiana</name>
    <dbReference type="NCBI Taxonomy" id="1069815"/>
    <lineage>
        <taxon>Eukaryota</taxon>
        <taxon>Metazoa</taxon>
        <taxon>Spiralia</taxon>
        <taxon>Lophotrochozoa</taxon>
        <taxon>Mollusca</taxon>
        <taxon>Bivalvia</taxon>
        <taxon>Autobranchia</taxon>
        <taxon>Heteroconchia</taxon>
        <taxon>Palaeoheterodonta</taxon>
        <taxon>Unionida</taxon>
        <taxon>Unionoidea</taxon>
        <taxon>Unionidae</taxon>
        <taxon>Unioninae</taxon>
        <taxon>Sinanodonta</taxon>
    </lineage>
</organism>